<dbReference type="Proteomes" id="UP001239215">
    <property type="component" value="Unassembled WGS sequence"/>
</dbReference>
<evidence type="ECO:0000256" key="2">
    <source>
        <dbReference type="SAM" id="Phobius"/>
    </source>
</evidence>
<keyword evidence="2" id="KW-0472">Membrane</keyword>
<feature type="transmembrane region" description="Helical" evidence="2">
    <location>
        <begin position="61"/>
        <end position="78"/>
    </location>
</feature>
<sequence length="110" mass="11961">MELRDDQPAQHAIGRRTYIVADVEPLDVDGVWTVQIGCALWGLAFVALLPFYSRLAESDDVWVLWTCLTGLGLGLLGLEYCRRRRRTRVDAGGATDGVDPAEAGTAPTGD</sequence>
<comment type="caution">
    <text evidence="3">The sequence shown here is derived from an EMBL/GenBank/DDBJ whole genome shotgun (WGS) entry which is preliminary data.</text>
</comment>
<accession>A0AAJ1U577</accession>
<evidence type="ECO:0000256" key="1">
    <source>
        <dbReference type="SAM" id="MobiDB-lite"/>
    </source>
</evidence>
<keyword evidence="2" id="KW-0812">Transmembrane</keyword>
<dbReference type="Pfam" id="PF10745">
    <property type="entry name" value="DUF2530"/>
    <property type="match status" value="1"/>
</dbReference>
<protein>
    <recommendedName>
        <fullName evidence="5">DUF2530 domain-containing protein</fullName>
    </recommendedName>
</protein>
<gene>
    <name evidence="3" type="ORF">QE405_001980</name>
</gene>
<name>A0AAJ1U577_9ACTN</name>
<organism evidence="3 4">
    <name type="scientific">Nocardioides zeae</name>
    <dbReference type="NCBI Taxonomy" id="1457234"/>
    <lineage>
        <taxon>Bacteria</taxon>
        <taxon>Bacillati</taxon>
        <taxon>Actinomycetota</taxon>
        <taxon>Actinomycetes</taxon>
        <taxon>Propionibacteriales</taxon>
        <taxon>Nocardioidaceae</taxon>
        <taxon>Nocardioides</taxon>
    </lineage>
</organism>
<evidence type="ECO:0000313" key="3">
    <source>
        <dbReference type="EMBL" id="MDQ1104696.1"/>
    </source>
</evidence>
<keyword evidence="2" id="KW-1133">Transmembrane helix</keyword>
<evidence type="ECO:0008006" key="5">
    <source>
        <dbReference type="Google" id="ProtNLM"/>
    </source>
</evidence>
<dbReference type="AlphaFoldDB" id="A0AAJ1U577"/>
<reference evidence="3" key="1">
    <citation type="submission" date="2023-07" db="EMBL/GenBank/DDBJ databases">
        <title>Functional and genomic diversity of the sorghum phyllosphere microbiome.</title>
        <authorList>
            <person name="Shade A."/>
        </authorList>
    </citation>
    <scope>NUCLEOTIDE SEQUENCE</scope>
    <source>
        <strain evidence="3">SORGH_AS_1067</strain>
    </source>
</reference>
<dbReference type="RefSeq" id="WP_307200256.1">
    <property type="nucleotide sequence ID" value="NZ_JAUTAN010000001.1"/>
</dbReference>
<feature type="transmembrane region" description="Helical" evidence="2">
    <location>
        <begin position="31"/>
        <end position="49"/>
    </location>
</feature>
<evidence type="ECO:0000313" key="4">
    <source>
        <dbReference type="Proteomes" id="UP001239215"/>
    </source>
</evidence>
<proteinExistence type="predicted"/>
<feature type="region of interest" description="Disordered" evidence="1">
    <location>
        <begin position="91"/>
        <end position="110"/>
    </location>
</feature>
<dbReference type="EMBL" id="JAUTAN010000001">
    <property type="protein sequence ID" value="MDQ1104696.1"/>
    <property type="molecule type" value="Genomic_DNA"/>
</dbReference>
<dbReference type="InterPro" id="IPR019681">
    <property type="entry name" value="DUF2530"/>
</dbReference>